<feature type="compositionally biased region" description="Basic and acidic residues" evidence="1">
    <location>
        <begin position="36"/>
        <end position="49"/>
    </location>
</feature>
<evidence type="ECO:0000256" key="1">
    <source>
        <dbReference type="SAM" id="MobiDB-lite"/>
    </source>
</evidence>
<keyword evidence="3" id="KW-1185">Reference proteome</keyword>
<reference evidence="3" key="1">
    <citation type="journal article" date="2019" name="Int. J. Syst. Evol. Microbiol.">
        <title>The Global Catalogue of Microorganisms (GCM) 10K type strain sequencing project: providing services to taxonomists for standard genome sequencing and annotation.</title>
        <authorList>
            <consortium name="The Broad Institute Genomics Platform"/>
            <consortium name="The Broad Institute Genome Sequencing Center for Infectious Disease"/>
            <person name="Wu L."/>
            <person name="Ma J."/>
        </authorList>
    </citation>
    <scope>NUCLEOTIDE SEQUENCE [LARGE SCALE GENOMIC DNA]</scope>
    <source>
        <strain evidence="3">JCM 18409</strain>
    </source>
</reference>
<dbReference type="SUPFAM" id="SSF69118">
    <property type="entry name" value="AhpD-like"/>
    <property type="match status" value="1"/>
</dbReference>
<gene>
    <name evidence="2" type="ORF">GCM10023335_66180</name>
</gene>
<evidence type="ECO:0000313" key="2">
    <source>
        <dbReference type="EMBL" id="GAA5028334.1"/>
    </source>
</evidence>
<evidence type="ECO:0008006" key="4">
    <source>
        <dbReference type="Google" id="ProtNLM"/>
    </source>
</evidence>
<feature type="region of interest" description="Disordered" evidence="1">
    <location>
        <begin position="27"/>
        <end position="49"/>
    </location>
</feature>
<protein>
    <recommendedName>
        <fullName evidence="4">Carboxymuconolactone decarboxylase</fullName>
    </recommendedName>
</protein>
<evidence type="ECO:0000313" key="3">
    <source>
        <dbReference type="Proteomes" id="UP001501759"/>
    </source>
</evidence>
<dbReference type="EMBL" id="BAABKB010000030">
    <property type="protein sequence ID" value="GAA5028334.1"/>
    <property type="molecule type" value="Genomic_DNA"/>
</dbReference>
<organism evidence="2 3">
    <name type="scientific">Streptomyces siamensis</name>
    <dbReference type="NCBI Taxonomy" id="1274986"/>
    <lineage>
        <taxon>Bacteria</taxon>
        <taxon>Bacillati</taxon>
        <taxon>Actinomycetota</taxon>
        <taxon>Actinomycetes</taxon>
        <taxon>Kitasatosporales</taxon>
        <taxon>Streptomycetaceae</taxon>
        <taxon>Streptomyces</taxon>
    </lineage>
</organism>
<dbReference type="InterPro" id="IPR029032">
    <property type="entry name" value="AhpD-like"/>
</dbReference>
<accession>A0ABP9JF38</accession>
<proteinExistence type="predicted"/>
<dbReference type="Proteomes" id="UP001501759">
    <property type="component" value="Unassembled WGS sequence"/>
</dbReference>
<sequence>MGEFDPHGTAAQEAGAPLRIHGALRGRVAGRRRTRRSADGRGVERRGGDRRFARDARRCTTDARAARGALTLRGLTADTQGNPAFRGWRVRLLTAPEGGPVMATASDAPVLDTIAAMTIDSIERCGMDERTLILTRIAALVAMDAPPISYLAHVDPALKADLTIEQLQDVLIAIAPVVGTARVMSAAGHIAQAFGVAIALADSEAEAIARAEAQSRGHS</sequence>
<dbReference type="Gene3D" id="1.20.1290.10">
    <property type="entry name" value="AhpD-like"/>
    <property type="match status" value="1"/>
</dbReference>
<comment type="caution">
    <text evidence="2">The sequence shown here is derived from an EMBL/GenBank/DDBJ whole genome shotgun (WGS) entry which is preliminary data.</text>
</comment>
<name>A0ABP9JF38_9ACTN</name>